<comment type="similarity">
    <text evidence="1">Belongs to the ATP-dependent AMP-binding enzyme family.</text>
</comment>
<dbReference type="InterPro" id="IPR000873">
    <property type="entry name" value="AMP-dep_synth/lig_dom"/>
</dbReference>
<evidence type="ECO:0000256" key="1">
    <source>
        <dbReference type="ARBA" id="ARBA00006432"/>
    </source>
</evidence>
<name>A0A401QD10_SCYTO</name>
<dbReference type="OMA" id="WRNQRED"/>
<dbReference type="Pfam" id="PF00501">
    <property type="entry name" value="AMP-binding"/>
    <property type="match status" value="1"/>
</dbReference>
<accession>A0A401QD10</accession>
<keyword evidence="3" id="KW-0547">Nucleotide-binding</keyword>
<reference evidence="9 10" key="1">
    <citation type="journal article" date="2018" name="Nat. Ecol. Evol.">
        <title>Shark genomes provide insights into elasmobranch evolution and the origin of vertebrates.</title>
        <authorList>
            <person name="Hara Y"/>
            <person name="Yamaguchi K"/>
            <person name="Onimaru K"/>
            <person name="Kadota M"/>
            <person name="Koyanagi M"/>
            <person name="Keeley SD"/>
            <person name="Tatsumi K"/>
            <person name="Tanaka K"/>
            <person name="Motone F"/>
            <person name="Kageyama Y"/>
            <person name="Nozu R"/>
            <person name="Adachi N"/>
            <person name="Nishimura O"/>
            <person name="Nakagawa R"/>
            <person name="Tanegashima C"/>
            <person name="Kiyatake I"/>
            <person name="Matsumoto R"/>
            <person name="Murakumo K"/>
            <person name="Nishida K"/>
            <person name="Terakita A"/>
            <person name="Kuratani S"/>
            <person name="Sato K"/>
            <person name="Hyodo S Kuraku.S."/>
        </authorList>
    </citation>
    <scope>NUCLEOTIDE SEQUENCE [LARGE SCALE GENOMIC DNA]</scope>
</reference>
<dbReference type="GO" id="GO:0001579">
    <property type="term" value="P:medium-chain fatty acid transport"/>
    <property type="evidence" value="ECO:0007669"/>
    <property type="project" value="TreeGrafter"/>
</dbReference>
<feature type="non-terminal residue" evidence="9">
    <location>
        <position position="1"/>
    </location>
</feature>
<comment type="catalytic activity">
    <reaction evidence="7">
        <text>tetracosanoate + ATP + CoA = tetracosanoyl-CoA + AMP + diphosphate</text>
        <dbReference type="Rhea" id="RHEA:33639"/>
        <dbReference type="ChEBI" id="CHEBI:30616"/>
        <dbReference type="ChEBI" id="CHEBI:31014"/>
        <dbReference type="ChEBI" id="CHEBI:33019"/>
        <dbReference type="ChEBI" id="CHEBI:57287"/>
        <dbReference type="ChEBI" id="CHEBI:65052"/>
        <dbReference type="ChEBI" id="CHEBI:456215"/>
    </reaction>
    <physiologicalReaction direction="left-to-right" evidence="7">
        <dbReference type="Rhea" id="RHEA:33640"/>
    </physiologicalReaction>
</comment>
<dbReference type="EMBL" id="BFAA01031923">
    <property type="protein sequence ID" value="GCB83236.1"/>
    <property type="molecule type" value="Genomic_DNA"/>
</dbReference>
<dbReference type="GO" id="GO:0090434">
    <property type="term" value="F:oleoyl-CoA ligase activity"/>
    <property type="evidence" value="ECO:0007669"/>
    <property type="project" value="TreeGrafter"/>
</dbReference>
<keyword evidence="4" id="KW-0067">ATP-binding</keyword>
<dbReference type="Proteomes" id="UP000288216">
    <property type="component" value="Unassembled WGS sequence"/>
</dbReference>
<evidence type="ECO:0000256" key="5">
    <source>
        <dbReference type="ARBA" id="ARBA00036527"/>
    </source>
</evidence>
<dbReference type="GO" id="GO:0005789">
    <property type="term" value="C:endoplasmic reticulum membrane"/>
    <property type="evidence" value="ECO:0007669"/>
    <property type="project" value="TreeGrafter"/>
</dbReference>
<sequence>GLVLLLRVRLAVWRNQREDNTIPKIFQETVQRHPDKVALIYEGVDQKWTFRELDEYSNAVGNFLREQGYGPGDVIALFMESRPEFVGLWLGMAKVGVEGALLNFNLRLDALTHCLSVSGAKAIIFGAEMSDALLEVNGILGMKVRRFCTGNWDPSKVAVGTEHLDPLLNAASKYPPPAPLAIGFMGNVFYCRIIY</sequence>
<dbReference type="PROSITE" id="PS00213">
    <property type="entry name" value="LIPOCALIN"/>
    <property type="match status" value="1"/>
</dbReference>
<dbReference type="InterPro" id="IPR042099">
    <property type="entry name" value="ANL_N_sf"/>
</dbReference>
<dbReference type="GO" id="GO:0005324">
    <property type="term" value="F:long-chain fatty acid transmembrane transporter activity"/>
    <property type="evidence" value="ECO:0007669"/>
    <property type="project" value="TreeGrafter"/>
</dbReference>
<keyword evidence="10" id="KW-1185">Reference proteome</keyword>
<feature type="domain" description="AMP-dependent synthetase/ligase" evidence="8">
    <location>
        <begin position="26"/>
        <end position="127"/>
    </location>
</feature>
<keyword evidence="2" id="KW-0436">Ligase</keyword>
<comment type="catalytic activity">
    <reaction evidence="5">
        <text>a very long-chain fatty acid + ATP + CoA = a very long-chain fatty acyl-CoA + AMP + diphosphate</text>
        <dbReference type="Rhea" id="RHEA:54536"/>
        <dbReference type="ChEBI" id="CHEBI:30616"/>
        <dbReference type="ChEBI" id="CHEBI:33019"/>
        <dbReference type="ChEBI" id="CHEBI:57287"/>
        <dbReference type="ChEBI" id="CHEBI:58950"/>
        <dbReference type="ChEBI" id="CHEBI:138261"/>
        <dbReference type="ChEBI" id="CHEBI:456215"/>
    </reaction>
    <physiologicalReaction direction="left-to-right" evidence="5">
        <dbReference type="Rhea" id="RHEA:54537"/>
    </physiologicalReaction>
</comment>
<evidence type="ECO:0000256" key="7">
    <source>
        <dbReference type="ARBA" id="ARBA00048666"/>
    </source>
</evidence>
<dbReference type="PANTHER" id="PTHR43107">
    <property type="entry name" value="LONG-CHAIN FATTY ACID TRANSPORT PROTEIN"/>
    <property type="match status" value="1"/>
</dbReference>
<dbReference type="OrthoDB" id="288590at2759"/>
<evidence type="ECO:0000256" key="6">
    <source>
        <dbReference type="ARBA" id="ARBA00041297"/>
    </source>
</evidence>
<evidence type="ECO:0000313" key="10">
    <source>
        <dbReference type="Proteomes" id="UP000288216"/>
    </source>
</evidence>
<dbReference type="AlphaFoldDB" id="A0A401QD10"/>
<evidence type="ECO:0000259" key="8">
    <source>
        <dbReference type="Pfam" id="PF00501"/>
    </source>
</evidence>
<evidence type="ECO:0000313" key="9">
    <source>
        <dbReference type="EMBL" id="GCB83236.1"/>
    </source>
</evidence>
<dbReference type="GO" id="GO:0005886">
    <property type="term" value="C:plasma membrane"/>
    <property type="evidence" value="ECO:0007669"/>
    <property type="project" value="TreeGrafter"/>
</dbReference>
<protein>
    <recommendedName>
        <fullName evidence="6">Long-chain-fatty-acid--CoA ligase</fullName>
    </recommendedName>
</protein>
<dbReference type="SUPFAM" id="SSF56801">
    <property type="entry name" value="Acetyl-CoA synthetase-like"/>
    <property type="match status" value="1"/>
</dbReference>
<evidence type="ECO:0000256" key="3">
    <source>
        <dbReference type="ARBA" id="ARBA00022741"/>
    </source>
</evidence>
<comment type="caution">
    <text evidence="9">The sequence shown here is derived from an EMBL/GenBank/DDBJ whole genome shotgun (WGS) entry which is preliminary data.</text>
</comment>
<organism evidence="9 10">
    <name type="scientific">Scyliorhinus torazame</name>
    <name type="common">Cloudy catshark</name>
    <name type="synonym">Catulus torazame</name>
    <dbReference type="NCBI Taxonomy" id="75743"/>
    <lineage>
        <taxon>Eukaryota</taxon>
        <taxon>Metazoa</taxon>
        <taxon>Chordata</taxon>
        <taxon>Craniata</taxon>
        <taxon>Vertebrata</taxon>
        <taxon>Chondrichthyes</taxon>
        <taxon>Elasmobranchii</taxon>
        <taxon>Galeomorphii</taxon>
        <taxon>Galeoidea</taxon>
        <taxon>Carcharhiniformes</taxon>
        <taxon>Scyliorhinidae</taxon>
        <taxon>Scyliorhinus</taxon>
    </lineage>
</organism>
<dbReference type="STRING" id="75743.A0A401QD10"/>
<gene>
    <name evidence="9" type="ORF">scyTo_0023655</name>
</gene>
<dbReference type="Gene3D" id="3.40.50.12780">
    <property type="entry name" value="N-terminal domain of ligase-like"/>
    <property type="match status" value="1"/>
</dbReference>
<dbReference type="PANTHER" id="PTHR43107:SF15">
    <property type="entry name" value="FATTY ACID TRANSPORT PROTEIN 3, ISOFORM A"/>
    <property type="match status" value="1"/>
</dbReference>
<dbReference type="InterPro" id="IPR022272">
    <property type="entry name" value="Lipocalin_CS"/>
</dbReference>
<proteinExistence type="inferred from homology"/>
<evidence type="ECO:0000256" key="4">
    <source>
        <dbReference type="ARBA" id="ARBA00022840"/>
    </source>
</evidence>
<evidence type="ECO:0000256" key="2">
    <source>
        <dbReference type="ARBA" id="ARBA00022598"/>
    </source>
</evidence>
<dbReference type="GO" id="GO:0005524">
    <property type="term" value="F:ATP binding"/>
    <property type="evidence" value="ECO:0007669"/>
    <property type="project" value="UniProtKB-KW"/>
</dbReference>
<dbReference type="GO" id="GO:0044539">
    <property type="term" value="P:long-chain fatty acid import into cell"/>
    <property type="evidence" value="ECO:0007669"/>
    <property type="project" value="TreeGrafter"/>
</dbReference>